<evidence type="ECO:0000256" key="1">
    <source>
        <dbReference type="SAM" id="MobiDB-lite"/>
    </source>
</evidence>
<dbReference type="EMBL" id="JACHND010000001">
    <property type="protein sequence ID" value="MBB4702196.1"/>
    <property type="molecule type" value="Genomic_DNA"/>
</dbReference>
<keyword evidence="3" id="KW-1185">Reference proteome</keyword>
<organism evidence="2 3">
    <name type="scientific">Sphaerisporangium siamense</name>
    <dbReference type="NCBI Taxonomy" id="795645"/>
    <lineage>
        <taxon>Bacteria</taxon>
        <taxon>Bacillati</taxon>
        <taxon>Actinomycetota</taxon>
        <taxon>Actinomycetes</taxon>
        <taxon>Streptosporangiales</taxon>
        <taxon>Streptosporangiaceae</taxon>
        <taxon>Sphaerisporangium</taxon>
    </lineage>
</organism>
<protein>
    <submittedName>
        <fullName evidence="2">Uncharacterized protein</fullName>
    </submittedName>
</protein>
<reference evidence="2 3" key="1">
    <citation type="submission" date="2020-08" db="EMBL/GenBank/DDBJ databases">
        <title>Sequencing the genomes of 1000 actinobacteria strains.</title>
        <authorList>
            <person name="Klenk H.-P."/>
        </authorList>
    </citation>
    <scope>NUCLEOTIDE SEQUENCE [LARGE SCALE GENOMIC DNA]</scope>
    <source>
        <strain evidence="2 3">DSM 45784</strain>
    </source>
</reference>
<sequence length="140" mass="14688">MSTDLTDIAAPPLTQAGRDYLTKVLDSAWTERAGLTGKRDALLREVASITRVIDCTDRSIAMLQAELDGPVSLLPPMVDLGDDPEGELPLEAAAHAAALAEQSKAGRDPYGPSTLPDLPRALGAVRVPGDFETEPVGGAR</sequence>
<dbReference type="RefSeq" id="WP_184881776.1">
    <property type="nucleotide sequence ID" value="NZ_BOOV01000026.1"/>
</dbReference>
<gene>
    <name evidence="2" type="ORF">BJ982_003740</name>
</gene>
<accession>A0A7W7D8V5</accession>
<name>A0A7W7D8V5_9ACTN</name>
<dbReference type="AlphaFoldDB" id="A0A7W7D8V5"/>
<dbReference type="Proteomes" id="UP000542210">
    <property type="component" value="Unassembled WGS sequence"/>
</dbReference>
<comment type="caution">
    <text evidence="2">The sequence shown here is derived from an EMBL/GenBank/DDBJ whole genome shotgun (WGS) entry which is preliminary data.</text>
</comment>
<evidence type="ECO:0000313" key="2">
    <source>
        <dbReference type="EMBL" id="MBB4702196.1"/>
    </source>
</evidence>
<evidence type="ECO:0000313" key="3">
    <source>
        <dbReference type="Proteomes" id="UP000542210"/>
    </source>
</evidence>
<proteinExistence type="predicted"/>
<feature type="region of interest" description="Disordered" evidence="1">
    <location>
        <begin position="97"/>
        <end position="140"/>
    </location>
</feature>